<name>A0AAE3JN48_9FLAO</name>
<dbReference type="InterPro" id="IPR000683">
    <property type="entry name" value="Gfo/Idh/MocA-like_OxRdtase_N"/>
</dbReference>
<comment type="caution">
    <text evidence="2">The sequence shown here is derived from an EMBL/GenBank/DDBJ whole genome shotgun (WGS) entry which is preliminary data.</text>
</comment>
<dbReference type="PANTHER" id="PTHR43708">
    <property type="entry name" value="CONSERVED EXPRESSED OXIDOREDUCTASE (EUROFUNG)"/>
    <property type="match status" value="1"/>
</dbReference>
<evidence type="ECO:0000313" key="2">
    <source>
        <dbReference type="EMBL" id="MCF7566890.1"/>
    </source>
</evidence>
<dbReference type="RefSeq" id="WP_237238249.1">
    <property type="nucleotide sequence ID" value="NZ_JAKKDU010000001.1"/>
</dbReference>
<dbReference type="PANTHER" id="PTHR43708:SF4">
    <property type="entry name" value="OXIDOREDUCTASE YCEM-RELATED"/>
    <property type="match status" value="1"/>
</dbReference>
<evidence type="ECO:0000313" key="3">
    <source>
        <dbReference type="Proteomes" id="UP001199795"/>
    </source>
</evidence>
<dbReference type="InterPro" id="IPR036291">
    <property type="entry name" value="NAD(P)-bd_dom_sf"/>
</dbReference>
<reference evidence="2" key="1">
    <citation type="submission" date="2022-01" db="EMBL/GenBank/DDBJ databases">
        <title>Draft genome sequence of Sabulilitoribacter arenilitoris KCTC 52401.</title>
        <authorList>
            <person name="Oh J.-S."/>
        </authorList>
    </citation>
    <scope>NUCLEOTIDE SEQUENCE</scope>
    <source>
        <strain evidence="2">HMF6543</strain>
    </source>
</reference>
<gene>
    <name evidence="2" type="ORF">L3X37_00730</name>
</gene>
<dbReference type="Pfam" id="PF01408">
    <property type="entry name" value="GFO_IDH_MocA"/>
    <property type="match status" value="1"/>
</dbReference>
<dbReference type="Gene3D" id="3.40.50.720">
    <property type="entry name" value="NAD(P)-binding Rossmann-like Domain"/>
    <property type="match status" value="1"/>
</dbReference>
<dbReference type="AlphaFoldDB" id="A0AAE3JN48"/>
<dbReference type="SUPFAM" id="SSF51735">
    <property type="entry name" value="NAD(P)-binding Rossmann-fold domains"/>
    <property type="match status" value="1"/>
</dbReference>
<sequence length="104" mass="11915">MNNSQKKRIALIGLGDIARKTYLPIVANHPKIIPVLCTRNKDVLNKLKTQYRIDEAYLDRDKLIENKPDAVMIHTTTESHFQLVSKFLSAGIPVFVDKPLCYTY</sequence>
<evidence type="ECO:0000259" key="1">
    <source>
        <dbReference type="Pfam" id="PF01408"/>
    </source>
</evidence>
<dbReference type="Proteomes" id="UP001199795">
    <property type="component" value="Unassembled WGS sequence"/>
</dbReference>
<keyword evidence="3" id="KW-1185">Reference proteome</keyword>
<proteinExistence type="predicted"/>
<protein>
    <submittedName>
        <fullName evidence="2">Gfo/Idh/MocA family oxidoreductase</fullName>
    </submittedName>
</protein>
<dbReference type="InterPro" id="IPR051317">
    <property type="entry name" value="Gfo/Idh/MocA_oxidoreduct"/>
</dbReference>
<dbReference type="GO" id="GO:0000166">
    <property type="term" value="F:nucleotide binding"/>
    <property type="evidence" value="ECO:0007669"/>
    <property type="project" value="InterPro"/>
</dbReference>
<organism evidence="2 3">
    <name type="scientific">Wocania arenilitoris</name>
    <dbReference type="NCBI Taxonomy" id="2044858"/>
    <lineage>
        <taxon>Bacteria</taxon>
        <taxon>Pseudomonadati</taxon>
        <taxon>Bacteroidota</taxon>
        <taxon>Flavobacteriia</taxon>
        <taxon>Flavobacteriales</taxon>
        <taxon>Flavobacteriaceae</taxon>
        <taxon>Wocania</taxon>
    </lineage>
</organism>
<accession>A0AAE3JN48</accession>
<dbReference type="EMBL" id="JAKKDU010000001">
    <property type="protein sequence ID" value="MCF7566890.1"/>
    <property type="molecule type" value="Genomic_DNA"/>
</dbReference>
<feature type="domain" description="Gfo/Idh/MocA-like oxidoreductase N-terminal" evidence="1">
    <location>
        <begin position="8"/>
        <end position="103"/>
    </location>
</feature>